<keyword evidence="2" id="KW-1185">Reference proteome</keyword>
<gene>
    <name evidence="1" type="ordered locus">Oweho_0253</name>
</gene>
<name>G8R7G4_OWEHD</name>
<dbReference type="EMBL" id="CP003156">
    <property type="protein sequence ID" value="AEV31275.1"/>
    <property type="molecule type" value="Genomic_DNA"/>
</dbReference>
<dbReference type="RefSeq" id="WP_014200636.1">
    <property type="nucleotide sequence ID" value="NC_016599.1"/>
</dbReference>
<dbReference type="STRING" id="926562.Oweho_0253"/>
<protein>
    <submittedName>
        <fullName evidence="1">Uncharacterized protein</fullName>
    </submittedName>
</protein>
<evidence type="ECO:0000313" key="1">
    <source>
        <dbReference type="EMBL" id="AEV31275.1"/>
    </source>
</evidence>
<proteinExistence type="predicted"/>
<sequence length="108" mass="12748">MKKLILLSVLILNACTGESDLDDFVGKWKPVNPLNKYEEVEIEKADDNELRMILHNQRNNLNFIMIPEDDHKIKSKEAMFGSHIIWKYDEEKGLLIDYNLNQEYQPIK</sequence>
<organism evidence="1 2">
    <name type="scientific">Owenweeksia hongkongensis (strain DSM 17368 / CIP 108786 / JCM 12287 / NRRL B-23963 / UST20020801)</name>
    <dbReference type="NCBI Taxonomy" id="926562"/>
    <lineage>
        <taxon>Bacteria</taxon>
        <taxon>Pseudomonadati</taxon>
        <taxon>Bacteroidota</taxon>
        <taxon>Flavobacteriia</taxon>
        <taxon>Flavobacteriales</taxon>
        <taxon>Owenweeksiaceae</taxon>
        <taxon>Owenweeksia</taxon>
    </lineage>
</organism>
<dbReference type="KEGG" id="oho:Oweho_0253"/>
<dbReference type="HOGENOM" id="CLU_2194307_0_0_10"/>
<accession>G8R7G4</accession>
<dbReference type="AlphaFoldDB" id="G8R7G4"/>
<reference evidence="1 2" key="1">
    <citation type="journal article" date="2012" name="Stand. Genomic Sci.">
        <title>Genome sequence of the orange-pigmented seawater bacterium Owenweeksia hongkongensis type strain (UST20020801(T)).</title>
        <authorList>
            <person name="Riedel T."/>
            <person name="Held B."/>
            <person name="Nolan M."/>
            <person name="Lucas S."/>
            <person name="Lapidus A."/>
            <person name="Tice H."/>
            <person name="Del Rio T.G."/>
            <person name="Cheng J.F."/>
            <person name="Han C."/>
            <person name="Tapia R."/>
            <person name="Goodwin L.A."/>
            <person name="Pitluck S."/>
            <person name="Liolios K."/>
            <person name="Mavromatis K."/>
            <person name="Pagani I."/>
            <person name="Ivanova N."/>
            <person name="Mikhailova N."/>
            <person name="Pati A."/>
            <person name="Chen A."/>
            <person name="Palaniappan K."/>
            <person name="Rohde M."/>
            <person name="Tindall B.J."/>
            <person name="Detter J.C."/>
            <person name="Goker M."/>
            <person name="Woyke T."/>
            <person name="Bristow J."/>
            <person name="Eisen J.A."/>
            <person name="Markowitz V."/>
            <person name="Hugenholtz P."/>
            <person name="Klenk H.P."/>
            <person name="Kyrpides N.C."/>
        </authorList>
    </citation>
    <scope>NUCLEOTIDE SEQUENCE</scope>
    <source>
        <strain evidence="2">DSM 17368 / JCM 12287 / NRRL B-23963</strain>
    </source>
</reference>
<evidence type="ECO:0000313" key="2">
    <source>
        <dbReference type="Proteomes" id="UP000005631"/>
    </source>
</evidence>
<dbReference type="Proteomes" id="UP000005631">
    <property type="component" value="Chromosome"/>
</dbReference>